<evidence type="ECO:0000256" key="1">
    <source>
        <dbReference type="SAM" id="Phobius"/>
    </source>
</evidence>
<feature type="transmembrane region" description="Helical" evidence="1">
    <location>
        <begin position="148"/>
        <end position="169"/>
    </location>
</feature>
<reference evidence="2 3" key="2">
    <citation type="submission" date="2013-09" db="EMBL/GenBank/DDBJ databases">
        <title>Whole genome comparison of six Crocosphaera watsonii strains with differing phenotypes.</title>
        <authorList>
            <person name="Bench S.R."/>
            <person name="Heller P."/>
            <person name="Frank I."/>
            <person name="Arciniega M."/>
            <person name="Shilova I.N."/>
            <person name="Zehr J.P."/>
        </authorList>
    </citation>
    <scope>NUCLEOTIDE SEQUENCE [LARGE SCALE GENOMIC DNA]</scope>
    <source>
        <strain evidence="2 3">WH 0402</strain>
    </source>
</reference>
<proteinExistence type="predicted"/>
<dbReference type="EMBL" id="CAQN01000018">
    <property type="protein sequence ID" value="CCQ64635.1"/>
    <property type="molecule type" value="Genomic_DNA"/>
</dbReference>
<dbReference type="RefSeq" id="WP_048322545.1">
    <property type="nucleotide sequence ID" value="NZ_CAQN01000018.1"/>
</dbReference>
<reference evidence="2 3" key="1">
    <citation type="submission" date="2013-01" db="EMBL/GenBank/DDBJ databases">
        <authorList>
            <person name="Bench S."/>
        </authorList>
    </citation>
    <scope>NUCLEOTIDE SEQUENCE [LARGE SCALE GENOMIC DNA]</scope>
    <source>
        <strain evidence="2 3">WH 0402</strain>
    </source>
</reference>
<name>T2JH80_CROWT</name>
<dbReference type="Proteomes" id="UP000018130">
    <property type="component" value="Unassembled WGS sequence"/>
</dbReference>
<sequence>MFGQLNRIKIIKELLLQKLDDTLSKLAPIQQGINHLVENESVIFTSLIHLTNLSKDILNKISYELPQNEQLIKQIEIRLKEFFIVSLRDNYIQQSEAREKGVSNILTQLEENGSNILTKLAENDAILINLTSEDKTDLVPEPDVLLRVFYTLFSLIGLPWILELILVTFQRFY</sequence>
<comment type="caution">
    <text evidence="2">The sequence shown here is derived from an EMBL/GenBank/DDBJ whole genome shotgun (WGS) entry which is preliminary data.</text>
</comment>
<accession>T2JH80</accession>
<evidence type="ECO:0000313" key="2">
    <source>
        <dbReference type="EMBL" id="CCQ64635.1"/>
    </source>
</evidence>
<evidence type="ECO:0000313" key="3">
    <source>
        <dbReference type="Proteomes" id="UP000018130"/>
    </source>
</evidence>
<organism evidence="2 3">
    <name type="scientific">Crocosphaera watsonii WH 0402</name>
    <dbReference type="NCBI Taxonomy" id="1284629"/>
    <lineage>
        <taxon>Bacteria</taxon>
        <taxon>Bacillati</taxon>
        <taxon>Cyanobacteriota</taxon>
        <taxon>Cyanophyceae</taxon>
        <taxon>Oscillatoriophycideae</taxon>
        <taxon>Chroococcales</taxon>
        <taxon>Aphanothecaceae</taxon>
        <taxon>Crocosphaera</taxon>
    </lineage>
</organism>
<dbReference type="AlphaFoldDB" id="T2JH80"/>
<protein>
    <submittedName>
        <fullName evidence="2">Uncharacterized protein</fullName>
    </submittedName>
</protein>
<keyword evidence="1" id="KW-1133">Transmembrane helix</keyword>
<keyword evidence="1" id="KW-0472">Membrane</keyword>
<keyword evidence="1" id="KW-0812">Transmembrane</keyword>
<gene>
    <name evidence="2" type="ORF">CWATWH0402_4854</name>
</gene>